<accession>A0A3N1HHU4</accession>
<dbReference type="Pfam" id="PF00571">
    <property type="entry name" value="CBS"/>
    <property type="match status" value="2"/>
</dbReference>
<protein>
    <submittedName>
        <fullName evidence="4">CBS domain protein</fullName>
    </submittedName>
</protein>
<organism evidence="4 5">
    <name type="scientific">Saccharothrix texasensis</name>
    <dbReference type="NCBI Taxonomy" id="103734"/>
    <lineage>
        <taxon>Bacteria</taxon>
        <taxon>Bacillati</taxon>
        <taxon>Actinomycetota</taxon>
        <taxon>Actinomycetes</taxon>
        <taxon>Pseudonocardiales</taxon>
        <taxon>Pseudonocardiaceae</taxon>
        <taxon>Saccharothrix</taxon>
    </lineage>
</organism>
<evidence type="ECO:0000313" key="4">
    <source>
        <dbReference type="EMBL" id="ROP42055.1"/>
    </source>
</evidence>
<dbReference type="AlphaFoldDB" id="A0A3N1HHU4"/>
<feature type="domain" description="CBS" evidence="3">
    <location>
        <begin position="94"/>
        <end position="153"/>
    </location>
</feature>
<dbReference type="SUPFAM" id="SSF54631">
    <property type="entry name" value="CBS-domain pair"/>
    <property type="match status" value="1"/>
</dbReference>
<dbReference type="Proteomes" id="UP000268727">
    <property type="component" value="Unassembled WGS sequence"/>
</dbReference>
<evidence type="ECO:0000256" key="1">
    <source>
        <dbReference type="ARBA" id="ARBA00023122"/>
    </source>
</evidence>
<dbReference type="OrthoDB" id="3535009at2"/>
<evidence type="ECO:0000256" key="2">
    <source>
        <dbReference type="PROSITE-ProRule" id="PRU00703"/>
    </source>
</evidence>
<dbReference type="PANTHER" id="PTHR43080">
    <property type="entry name" value="CBS DOMAIN-CONTAINING PROTEIN CBSX3, MITOCHONDRIAL"/>
    <property type="match status" value="1"/>
</dbReference>
<dbReference type="CDD" id="cd17788">
    <property type="entry name" value="CBS_pair_bac"/>
    <property type="match status" value="1"/>
</dbReference>
<dbReference type="InterPro" id="IPR046342">
    <property type="entry name" value="CBS_dom_sf"/>
</dbReference>
<evidence type="ECO:0000313" key="5">
    <source>
        <dbReference type="Proteomes" id="UP000268727"/>
    </source>
</evidence>
<evidence type="ECO:0000259" key="3">
    <source>
        <dbReference type="PROSITE" id="PS51371"/>
    </source>
</evidence>
<sequence length="155" mass="16236">MHASDIAVNVPTVTVHDPVAQAVRVMAVSRLPGLIVVDERSRPLMVLPGTQVLRLVVPSAYQEDPALARAVDEPHADRFWLESGDLTVGDCAPRRPVKPVTARADATLLEVAALMARLHSPLVAVVDAGGALLGAVTLERLITSLAVFGATPGDG</sequence>
<reference evidence="4 5" key="1">
    <citation type="submission" date="2018-11" db="EMBL/GenBank/DDBJ databases">
        <title>Sequencing the genomes of 1000 actinobacteria strains.</title>
        <authorList>
            <person name="Klenk H.-P."/>
        </authorList>
    </citation>
    <scope>NUCLEOTIDE SEQUENCE [LARGE SCALE GENOMIC DNA]</scope>
    <source>
        <strain evidence="4 5">DSM 44231</strain>
    </source>
</reference>
<dbReference type="InterPro" id="IPR051257">
    <property type="entry name" value="Diverse_CBS-Domain"/>
</dbReference>
<dbReference type="PANTHER" id="PTHR43080:SF2">
    <property type="entry name" value="CBS DOMAIN-CONTAINING PROTEIN"/>
    <property type="match status" value="1"/>
</dbReference>
<dbReference type="EMBL" id="RJKM01000001">
    <property type="protein sequence ID" value="ROP42055.1"/>
    <property type="molecule type" value="Genomic_DNA"/>
</dbReference>
<proteinExistence type="predicted"/>
<keyword evidence="5" id="KW-1185">Reference proteome</keyword>
<comment type="caution">
    <text evidence="4">The sequence shown here is derived from an EMBL/GenBank/DDBJ whole genome shotgun (WGS) entry which is preliminary data.</text>
</comment>
<dbReference type="InterPro" id="IPR000644">
    <property type="entry name" value="CBS_dom"/>
</dbReference>
<keyword evidence="1 2" id="KW-0129">CBS domain</keyword>
<name>A0A3N1HHU4_9PSEU</name>
<dbReference type="Gene3D" id="3.10.580.10">
    <property type="entry name" value="CBS-domain"/>
    <property type="match status" value="1"/>
</dbReference>
<dbReference type="SMART" id="SM00116">
    <property type="entry name" value="CBS"/>
    <property type="match status" value="2"/>
</dbReference>
<dbReference type="PROSITE" id="PS51371">
    <property type="entry name" value="CBS"/>
    <property type="match status" value="1"/>
</dbReference>
<dbReference type="RefSeq" id="WP_123747061.1">
    <property type="nucleotide sequence ID" value="NZ_RJKM01000001.1"/>
</dbReference>
<gene>
    <name evidence="4" type="ORF">EDD40_7546</name>
</gene>